<dbReference type="AlphaFoldDB" id="A0A1B9N879"/>
<dbReference type="Proteomes" id="UP000093355">
    <property type="component" value="Unassembled WGS sequence"/>
</dbReference>
<name>A0A1B9N879_9MICO</name>
<sequence length="91" mass="9778">MSSAKPDETPVRRIDRILTFMSLGVIVLSVGCFFALLIADAAGLEAEDFGRGAWPVVATVPMIGLPVGFVLIFALLIMSIIRKGRATDQRS</sequence>
<evidence type="ECO:0000313" key="2">
    <source>
        <dbReference type="Proteomes" id="UP000093355"/>
    </source>
</evidence>
<dbReference type="OrthoDB" id="4990996at2"/>
<dbReference type="EMBL" id="LXMD01000028">
    <property type="protein sequence ID" value="OCG72809.1"/>
    <property type="molecule type" value="Genomic_DNA"/>
</dbReference>
<dbReference type="STRING" id="904291.A7J15_09860"/>
<evidence type="ECO:0000313" key="1">
    <source>
        <dbReference type="EMBL" id="OCG72809.1"/>
    </source>
</evidence>
<gene>
    <name evidence="1" type="ORF">A7J15_09860</name>
</gene>
<accession>A0A1B9N879</accession>
<comment type="caution">
    <text evidence="1">The sequence shown here is derived from an EMBL/GenBank/DDBJ whole genome shotgun (WGS) entry which is preliminary data.</text>
</comment>
<dbReference type="RefSeq" id="WP_067027471.1">
    <property type="nucleotide sequence ID" value="NZ_CP038256.1"/>
</dbReference>
<protein>
    <submittedName>
        <fullName evidence="1">Multidrug ABC transporter ATPase</fullName>
    </submittedName>
</protein>
<organism evidence="1 2">
    <name type="scientific">Microbacterium sediminis</name>
    <dbReference type="NCBI Taxonomy" id="904291"/>
    <lineage>
        <taxon>Bacteria</taxon>
        <taxon>Bacillati</taxon>
        <taxon>Actinomycetota</taxon>
        <taxon>Actinomycetes</taxon>
        <taxon>Micrococcales</taxon>
        <taxon>Microbacteriaceae</taxon>
        <taxon>Microbacterium</taxon>
    </lineage>
</organism>
<reference evidence="1 2" key="1">
    <citation type="submission" date="2016-05" db="EMBL/GenBank/DDBJ databases">
        <authorList>
            <person name="Lavstsen T."/>
            <person name="Jespersen J.S."/>
        </authorList>
    </citation>
    <scope>NUCLEOTIDE SEQUENCE [LARGE SCALE GENOMIC DNA]</scope>
    <source>
        <strain evidence="1 2">YLB-01</strain>
    </source>
</reference>
<dbReference type="PROSITE" id="PS51257">
    <property type="entry name" value="PROKAR_LIPOPROTEIN"/>
    <property type="match status" value="1"/>
</dbReference>
<keyword evidence="2" id="KW-1185">Reference proteome</keyword>
<proteinExistence type="predicted"/>